<dbReference type="Proteomes" id="UP000214603">
    <property type="component" value="Unassembled WGS sequence"/>
</dbReference>
<dbReference type="SUPFAM" id="SSF109604">
    <property type="entry name" value="HD-domain/PDEase-like"/>
    <property type="match status" value="1"/>
</dbReference>
<dbReference type="Gene3D" id="1.10.730.10">
    <property type="entry name" value="Isoleucyl-tRNA Synthetase, Domain 1"/>
    <property type="match status" value="1"/>
</dbReference>
<evidence type="ECO:0000256" key="5">
    <source>
        <dbReference type="ARBA" id="ARBA00022598"/>
    </source>
</evidence>
<evidence type="ECO:0000256" key="9">
    <source>
        <dbReference type="ARBA" id="ARBA00023146"/>
    </source>
</evidence>
<evidence type="ECO:0000256" key="8">
    <source>
        <dbReference type="ARBA" id="ARBA00022917"/>
    </source>
</evidence>
<protein>
    <recommendedName>
        <fullName evidence="11">Glycine--tRNA ligase beta subunit</fullName>
        <ecNumber evidence="11">6.1.1.14</ecNumber>
    </recommendedName>
    <alternativeName>
        <fullName evidence="11">Glycyl-tRNA synthetase beta subunit</fullName>
        <shortName evidence="11">GlyRS</shortName>
    </alternativeName>
</protein>
<evidence type="ECO:0000256" key="10">
    <source>
        <dbReference type="ARBA" id="ARBA00047937"/>
    </source>
</evidence>
<dbReference type="PANTHER" id="PTHR30075:SF2">
    <property type="entry name" value="GLYCINE--TRNA LIGASE, CHLOROPLASTIC_MITOCHONDRIAL 2"/>
    <property type="match status" value="1"/>
</dbReference>
<evidence type="ECO:0000256" key="11">
    <source>
        <dbReference type="HAMAP-Rule" id="MF_00255"/>
    </source>
</evidence>
<gene>
    <name evidence="11" type="primary">glyS</name>
    <name evidence="14" type="ORF">CEY11_11845</name>
</gene>
<keyword evidence="6 11" id="KW-0547">Nucleotide-binding</keyword>
<evidence type="ECO:0000256" key="4">
    <source>
        <dbReference type="ARBA" id="ARBA00022490"/>
    </source>
</evidence>
<dbReference type="OrthoDB" id="9775440at2"/>
<comment type="similarity">
    <text evidence="2 11">Belongs to the class-II aminoacyl-tRNA synthetase family.</text>
</comment>
<comment type="subcellular location">
    <subcellularLocation>
        <location evidence="1 11">Cytoplasm</location>
    </subcellularLocation>
</comment>
<dbReference type="GO" id="GO:0006420">
    <property type="term" value="P:arginyl-tRNA aminoacylation"/>
    <property type="evidence" value="ECO:0007669"/>
    <property type="project" value="InterPro"/>
</dbReference>
<evidence type="ECO:0000256" key="7">
    <source>
        <dbReference type="ARBA" id="ARBA00022840"/>
    </source>
</evidence>
<feature type="region of interest" description="Disordered" evidence="12">
    <location>
        <begin position="1"/>
        <end position="35"/>
    </location>
</feature>
<organism evidence="14 15">
    <name type="scientific">Candidimonas nitroreducens</name>
    <dbReference type="NCBI Taxonomy" id="683354"/>
    <lineage>
        <taxon>Bacteria</taxon>
        <taxon>Pseudomonadati</taxon>
        <taxon>Pseudomonadota</taxon>
        <taxon>Betaproteobacteria</taxon>
        <taxon>Burkholderiales</taxon>
        <taxon>Alcaligenaceae</taxon>
        <taxon>Candidimonas</taxon>
    </lineage>
</organism>
<dbReference type="NCBIfam" id="TIGR00211">
    <property type="entry name" value="glyS"/>
    <property type="match status" value="1"/>
</dbReference>
<accession>A0A225MLE3</accession>
<evidence type="ECO:0000256" key="3">
    <source>
        <dbReference type="ARBA" id="ARBA00011209"/>
    </source>
</evidence>
<proteinExistence type="inferred from homology"/>
<feature type="compositionally biased region" description="Basic and acidic residues" evidence="12">
    <location>
        <begin position="16"/>
        <end position="26"/>
    </location>
</feature>
<dbReference type="HAMAP" id="MF_00255">
    <property type="entry name" value="Gly_tRNA_synth_beta"/>
    <property type="match status" value="1"/>
</dbReference>
<keyword evidence="15" id="KW-1185">Reference proteome</keyword>
<keyword evidence="7 11" id="KW-0067">ATP-binding</keyword>
<dbReference type="PROSITE" id="PS50861">
    <property type="entry name" value="AA_TRNA_LIGASE_II_GLYAB"/>
    <property type="match status" value="1"/>
</dbReference>
<dbReference type="GO" id="GO:0005524">
    <property type="term" value="F:ATP binding"/>
    <property type="evidence" value="ECO:0007669"/>
    <property type="project" value="UniProtKB-UniRule"/>
</dbReference>
<dbReference type="InterPro" id="IPR008909">
    <property type="entry name" value="DALR_anticod-bd"/>
</dbReference>
<sequence>MISASARPPEGGASSHGEDVAQRQEDTPISSDSSSTRPLLLELFTEELPPKALQALGQAFAAAVQAVLEKQRLLAAGCGLRAYATPRRLAVCLDAVLGRAPQQPYTEKLMPAKVGLDAAGAMTPALVKKLAAKGLGHLGAADLIRESDGKQDYLYARGVAEGATLQAGLQEALDAAIAGLPIPKVMRYQLADGVTSVKFVRPAHRLVALWGPDVVPVHALGLEAGRETQGHRYMSAGVIAIDSPQSYERQLQDEGKVIASFEARRAAIAAQLRQHEAALGATVGTDPEVDALLDEVTALVEHPTVYVGEFDPQFLAVPQECLILTMRLNQKYFPLFEPGTGRLTHRFLIVSNMQLDDPHNIVEGNQRVVRPRLADAQFFFDTDRKVPLSSRVQSLGQIVYHNKLGTQLERVERVRRIARYIAEQLDADAQLADRCALLAKADLGTSMVAEFPELQGIMGAYYAAADGEPAELVQALKGQYRIRLDAPVDVSSLAAAILFMAERTETLMGIWGIGLVPTGERDPYGLRRAALGLISAYEQLDAGGHLSASHAARLALPELLAYTASTFDTHPIAAGTADEVQHFIYERYRNQLANDYDRNVVDAVLAVEPPLHQVLARVQACAGFALRPEAESLAAANKRITNLLKKAEGEIGKVDTARLAEPAEQALAQTIARLEPEAQAQFVRGDFAASLATLAQARDAVDAFFTDIMVMAEDPAVRANRLALLAGLHGVMNQVADISRLAQ</sequence>
<dbReference type="PRINTS" id="PR01045">
    <property type="entry name" value="TRNASYNTHGB"/>
</dbReference>
<dbReference type="RefSeq" id="WP_088603588.1">
    <property type="nucleotide sequence ID" value="NZ_NJIH01000006.1"/>
</dbReference>
<dbReference type="Pfam" id="PF02092">
    <property type="entry name" value="tRNA_synt_2f"/>
    <property type="match status" value="1"/>
</dbReference>
<evidence type="ECO:0000256" key="6">
    <source>
        <dbReference type="ARBA" id="ARBA00022741"/>
    </source>
</evidence>
<evidence type="ECO:0000313" key="15">
    <source>
        <dbReference type="Proteomes" id="UP000214603"/>
    </source>
</evidence>
<evidence type="ECO:0000256" key="1">
    <source>
        <dbReference type="ARBA" id="ARBA00004496"/>
    </source>
</evidence>
<keyword evidence="9 11" id="KW-0030">Aminoacyl-tRNA synthetase</keyword>
<comment type="caution">
    <text evidence="14">The sequence shown here is derived from an EMBL/GenBank/DDBJ whole genome shotgun (WGS) entry which is preliminary data.</text>
</comment>
<evidence type="ECO:0000313" key="14">
    <source>
        <dbReference type="EMBL" id="OWT60331.1"/>
    </source>
</evidence>
<evidence type="ECO:0000256" key="2">
    <source>
        <dbReference type="ARBA" id="ARBA00008226"/>
    </source>
</evidence>
<reference evidence="15" key="1">
    <citation type="submission" date="2017-06" db="EMBL/GenBank/DDBJ databases">
        <title>Herbaspirillum phytohormonus sp. nov., isolated from the root nodule of Robinia pseudoacacia in lead-zinc mine.</title>
        <authorList>
            <person name="Fan M."/>
            <person name="Lin Y."/>
        </authorList>
    </citation>
    <scope>NUCLEOTIDE SEQUENCE [LARGE SCALE GENOMIC DNA]</scope>
    <source>
        <strain evidence="15">SC-089</strain>
    </source>
</reference>
<name>A0A225MLE3_9BURK</name>
<dbReference type="SMART" id="SM00836">
    <property type="entry name" value="DALR_1"/>
    <property type="match status" value="1"/>
</dbReference>
<dbReference type="GO" id="GO:0005829">
    <property type="term" value="C:cytosol"/>
    <property type="evidence" value="ECO:0007669"/>
    <property type="project" value="TreeGrafter"/>
</dbReference>
<dbReference type="AlphaFoldDB" id="A0A225MLE3"/>
<dbReference type="GO" id="GO:0004814">
    <property type="term" value="F:arginine-tRNA ligase activity"/>
    <property type="evidence" value="ECO:0007669"/>
    <property type="project" value="InterPro"/>
</dbReference>
<evidence type="ECO:0000259" key="13">
    <source>
        <dbReference type="SMART" id="SM00836"/>
    </source>
</evidence>
<dbReference type="PANTHER" id="PTHR30075">
    <property type="entry name" value="GLYCYL-TRNA SYNTHETASE"/>
    <property type="match status" value="1"/>
</dbReference>
<comment type="subunit">
    <text evidence="3 11">Tetramer of two alpha and two beta subunits.</text>
</comment>
<dbReference type="InterPro" id="IPR006194">
    <property type="entry name" value="Gly-tRNA-synth_heterodimer"/>
</dbReference>
<dbReference type="GO" id="GO:0006426">
    <property type="term" value="P:glycyl-tRNA aminoacylation"/>
    <property type="evidence" value="ECO:0007669"/>
    <property type="project" value="UniProtKB-UniRule"/>
</dbReference>
<feature type="domain" description="DALR anticodon binding" evidence="13">
    <location>
        <begin position="639"/>
        <end position="741"/>
    </location>
</feature>
<dbReference type="InterPro" id="IPR015944">
    <property type="entry name" value="Gly-tRNA-synth_bsu"/>
</dbReference>
<dbReference type="Pfam" id="PF05746">
    <property type="entry name" value="DALR_1"/>
    <property type="match status" value="1"/>
</dbReference>
<comment type="catalytic activity">
    <reaction evidence="10 11">
        <text>tRNA(Gly) + glycine + ATP = glycyl-tRNA(Gly) + AMP + diphosphate</text>
        <dbReference type="Rhea" id="RHEA:16013"/>
        <dbReference type="Rhea" id="RHEA-COMP:9664"/>
        <dbReference type="Rhea" id="RHEA-COMP:9683"/>
        <dbReference type="ChEBI" id="CHEBI:30616"/>
        <dbReference type="ChEBI" id="CHEBI:33019"/>
        <dbReference type="ChEBI" id="CHEBI:57305"/>
        <dbReference type="ChEBI" id="CHEBI:78442"/>
        <dbReference type="ChEBI" id="CHEBI:78522"/>
        <dbReference type="ChEBI" id="CHEBI:456215"/>
        <dbReference type="EC" id="6.1.1.14"/>
    </reaction>
</comment>
<dbReference type="EC" id="6.1.1.14" evidence="11"/>
<dbReference type="EMBL" id="NJIH01000006">
    <property type="protein sequence ID" value="OWT60331.1"/>
    <property type="molecule type" value="Genomic_DNA"/>
</dbReference>
<keyword evidence="5 11" id="KW-0436">Ligase</keyword>
<keyword evidence="4 11" id="KW-0963">Cytoplasm</keyword>
<keyword evidence="8 11" id="KW-0648">Protein biosynthesis</keyword>
<evidence type="ECO:0000256" key="12">
    <source>
        <dbReference type="SAM" id="MobiDB-lite"/>
    </source>
</evidence>
<dbReference type="GO" id="GO:0004820">
    <property type="term" value="F:glycine-tRNA ligase activity"/>
    <property type="evidence" value="ECO:0007669"/>
    <property type="project" value="UniProtKB-UniRule"/>
</dbReference>